<keyword evidence="4" id="KW-1185">Reference proteome</keyword>
<gene>
    <name evidence="3" type="ORF">BKA05_002020</name>
</gene>
<evidence type="ECO:0000313" key="4">
    <source>
        <dbReference type="Proteomes" id="UP000537326"/>
    </source>
</evidence>
<dbReference type="AlphaFoldDB" id="A0A7Y9YHF0"/>
<name>A0A7Y9YHF0_9ACTN</name>
<keyword evidence="2" id="KW-0472">Membrane</keyword>
<evidence type="ECO:0000256" key="2">
    <source>
        <dbReference type="SAM" id="Phobius"/>
    </source>
</evidence>
<feature type="transmembrane region" description="Helical" evidence="2">
    <location>
        <begin position="73"/>
        <end position="93"/>
    </location>
</feature>
<proteinExistence type="predicted"/>
<evidence type="ECO:0000313" key="3">
    <source>
        <dbReference type="EMBL" id="NYI10505.1"/>
    </source>
</evidence>
<dbReference type="EMBL" id="JACBZI010000001">
    <property type="protein sequence ID" value="NYI10505.1"/>
    <property type="molecule type" value="Genomic_DNA"/>
</dbReference>
<keyword evidence="2" id="KW-0812">Transmembrane</keyword>
<organism evidence="3 4">
    <name type="scientific">Nocardioides marinus</name>
    <dbReference type="NCBI Taxonomy" id="374514"/>
    <lineage>
        <taxon>Bacteria</taxon>
        <taxon>Bacillati</taxon>
        <taxon>Actinomycetota</taxon>
        <taxon>Actinomycetes</taxon>
        <taxon>Propionibacteriales</taxon>
        <taxon>Nocardioidaceae</taxon>
        <taxon>Nocardioides</taxon>
    </lineage>
</organism>
<dbReference type="Proteomes" id="UP000537326">
    <property type="component" value="Unassembled WGS sequence"/>
</dbReference>
<feature type="transmembrane region" description="Helical" evidence="2">
    <location>
        <begin position="40"/>
        <end position="64"/>
    </location>
</feature>
<comment type="caution">
    <text evidence="3">The sequence shown here is derived from an EMBL/GenBank/DDBJ whole genome shotgun (WGS) entry which is preliminary data.</text>
</comment>
<evidence type="ECO:0000256" key="1">
    <source>
        <dbReference type="SAM" id="MobiDB-lite"/>
    </source>
</evidence>
<feature type="transmembrane region" description="Helical" evidence="2">
    <location>
        <begin position="99"/>
        <end position="117"/>
    </location>
</feature>
<sequence>MNDVTDDLPQAPRRARHLMDPNAPQRDTINSAGTTRVQKWVMSTLVVTTILHLAGGLLVAAWFIEPDQTAPRVGLSVIAGAFGVLAVAAGLAIHKRPLVTPWLLLGLLPMVVGLVLFV</sequence>
<reference evidence="3 4" key="1">
    <citation type="submission" date="2020-07" db="EMBL/GenBank/DDBJ databases">
        <title>Sequencing the genomes of 1000 actinobacteria strains.</title>
        <authorList>
            <person name="Klenk H.-P."/>
        </authorList>
    </citation>
    <scope>NUCLEOTIDE SEQUENCE [LARGE SCALE GENOMIC DNA]</scope>
    <source>
        <strain evidence="3 4">DSM 18248</strain>
    </source>
</reference>
<protein>
    <submittedName>
        <fullName evidence="3">Putative membrane channel-forming protein YqfA (Hemolysin III family)</fullName>
    </submittedName>
</protein>
<feature type="region of interest" description="Disordered" evidence="1">
    <location>
        <begin position="1"/>
        <end position="29"/>
    </location>
</feature>
<keyword evidence="2" id="KW-1133">Transmembrane helix</keyword>
<accession>A0A7Y9YHF0</accession>